<comment type="function">
    <text evidence="1">Antenna complexes are light-harvesting systems, which transfer the excitation energy to the reaction centers.</text>
</comment>
<evidence type="ECO:0000256" key="5">
    <source>
        <dbReference type="ARBA" id="ARBA00022494"/>
    </source>
</evidence>
<proteinExistence type="inferred from homology"/>
<dbReference type="PIRSF" id="PIRSF002900">
    <property type="entry name" value="Antenna_beta"/>
    <property type="match status" value="1"/>
</dbReference>
<evidence type="ECO:0000256" key="14">
    <source>
        <dbReference type="ARBA" id="ARBA00023243"/>
    </source>
</evidence>
<evidence type="ECO:0000256" key="1">
    <source>
        <dbReference type="ARBA" id="ARBA00002455"/>
    </source>
</evidence>
<keyword evidence="10" id="KW-0076">Bacteriochlorophyll</keyword>
<evidence type="ECO:0000256" key="8">
    <source>
        <dbReference type="ARBA" id="ARBA00022723"/>
    </source>
</evidence>
<dbReference type="InterPro" id="IPR023624">
    <property type="entry name" value="Antenna_beta_dom_sf"/>
</dbReference>
<dbReference type="Gene3D" id="1.20.5.250">
    <property type="match status" value="1"/>
</dbReference>
<dbReference type="SUPFAM" id="SSF56918">
    <property type="entry name" value="Light-harvesting complex subunits"/>
    <property type="match status" value="1"/>
</dbReference>
<keyword evidence="18" id="KW-1185">Reference proteome</keyword>
<keyword evidence="14" id="KW-0437">Light-harvesting polypeptide</keyword>
<dbReference type="InterPro" id="IPR002362">
    <property type="entry name" value="LHB-1/5"/>
</dbReference>
<comment type="caution">
    <text evidence="17">The sequence shown here is derived from an EMBL/GenBank/DDBJ whole genome shotgun (WGS) entry which is preliminary data.</text>
</comment>
<dbReference type="InterPro" id="IPR000066">
    <property type="entry name" value="Antenna_a/b"/>
</dbReference>
<keyword evidence="7 15" id="KW-0812">Transmembrane</keyword>
<feature type="domain" description="Antenna complex alpha/beta subunit" evidence="16">
    <location>
        <begin position="13"/>
        <end position="48"/>
    </location>
</feature>
<comment type="subcellular location">
    <subcellularLocation>
        <location evidence="2">Cell inner membrane</location>
        <topology evidence="2">Single-pass type II membrane protein</topology>
    </subcellularLocation>
</comment>
<dbReference type="EMBL" id="JBHUHX010000052">
    <property type="protein sequence ID" value="MFD2113556.1"/>
    <property type="molecule type" value="Genomic_DNA"/>
</dbReference>
<evidence type="ECO:0000256" key="4">
    <source>
        <dbReference type="ARBA" id="ARBA00022475"/>
    </source>
</evidence>
<organism evidence="17 18">
    <name type="scientific">Thiorhodococcus fuscus</name>
    <dbReference type="NCBI Taxonomy" id="527200"/>
    <lineage>
        <taxon>Bacteria</taxon>
        <taxon>Pseudomonadati</taxon>
        <taxon>Pseudomonadota</taxon>
        <taxon>Gammaproteobacteria</taxon>
        <taxon>Chromatiales</taxon>
        <taxon>Chromatiaceae</taxon>
        <taxon>Thiorhodococcus</taxon>
    </lineage>
</organism>
<dbReference type="PRINTS" id="PR00674">
    <property type="entry name" value="LIGHTHARVSTB"/>
</dbReference>
<evidence type="ECO:0000256" key="3">
    <source>
        <dbReference type="ARBA" id="ARBA00011052"/>
    </source>
</evidence>
<dbReference type="PROSITE" id="PS00969">
    <property type="entry name" value="ANTENNA_COMP_BETA"/>
    <property type="match status" value="1"/>
</dbReference>
<keyword evidence="8" id="KW-0479">Metal-binding</keyword>
<dbReference type="Pfam" id="PF00556">
    <property type="entry name" value="LHC"/>
    <property type="match status" value="1"/>
</dbReference>
<keyword evidence="4" id="KW-1003">Cell membrane</keyword>
<evidence type="ECO:0000313" key="18">
    <source>
        <dbReference type="Proteomes" id="UP001597337"/>
    </source>
</evidence>
<comment type="similarity">
    <text evidence="3">Belongs to the antenna complex beta subunit family.</text>
</comment>
<keyword evidence="11 15" id="KW-1133">Transmembrane helix</keyword>
<evidence type="ECO:0000256" key="12">
    <source>
        <dbReference type="ARBA" id="ARBA00022991"/>
    </source>
</evidence>
<evidence type="ECO:0000313" key="17">
    <source>
        <dbReference type="EMBL" id="MFD2113556.1"/>
    </source>
</evidence>
<evidence type="ECO:0000256" key="9">
    <source>
        <dbReference type="ARBA" id="ARBA00022842"/>
    </source>
</evidence>
<feature type="transmembrane region" description="Helical" evidence="15">
    <location>
        <begin position="25"/>
        <end position="44"/>
    </location>
</feature>
<protein>
    <submittedName>
        <fullName evidence="17">Light-harvesting antenna LH1, beta subunit</fullName>
    </submittedName>
</protein>
<sequence length="48" mass="5432">METEQMSLSGLTDQQAKEFHEQFKVTYTAFVGLAALAHLFVIAAKPWF</sequence>
<evidence type="ECO:0000256" key="11">
    <source>
        <dbReference type="ARBA" id="ARBA00022989"/>
    </source>
</evidence>
<keyword evidence="5" id="KW-0148">Chlorophyll</keyword>
<dbReference type="NCBIfam" id="NF040862">
    <property type="entry name" value="pufB_517_ASD"/>
    <property type="match status" value="1"/>
</dbReference>
<evidence type="ECO:0000256" key="2">
    <source>
        <dbReference type="ARBA" id="ARBA00004249"/>
    </source>
</evidence>
<keyword evidence="12" id="KW-0157">Chromophore</keyword>
<evidence type="ECO:0000256" key="7">
    <source>
        <dbReference type="ARBA" id="ARBA00022692"/>
    </source>
</evidence>
<evidence type="ECO:0000256" key="6">
    <source>
        <dbReference type="ARBA" id="ARBA00022549"/>
    </source>
</evidence>
<name>A0ABW4YD08_9GAMM</name>
<keyword evidence="9" id="KW-0460">Magnesium</keyword>
<evidence type="ECO:0000256" key="13">
    <source>
        <dbReference type="ARBA" id="ARBA00023136"/>
    </source>
</evidence>
<evidence type="ECO:0000256" key="15">
    <source>
        <dbReference type="SAM" id="Phobius"/>
    </source>
</evidence>
<keyword evidence="6" id="KW-0042">Antenna complex</keyword>
<dbReference type="Proteomes" id="UP001597337">
    <property type="component" value="Unassembled WGS sequence"/>
</dbReference>
<dbReference type="RefSeq" id="WP_386028577.1">
    <property type="nucleotide sequence ID" value="NZ_JBHUHX010000052.1"/>
</dbReference>
<dbReference type="InterPro" id="IPR023623">
    <property type="entry name" value="Antenna_beta_CS"/>
</dbReference>
<dbReference type="InterPro" id="IPR035889">
    <property type="entry name" value="Light-harvesting_complex"/>
</dbReference>
<reference evidence="18" key="1">
    <citation type="journal article" date="2019" name="Int. J. Syst. Evol. Microbiol.">
        <title>The Global Catalogue of Microorganisms (GCM) 10K type strain sequencing project: providing services to taxonomists for standard genome sequencing and annotation.</title>
        <authorList>
            <consortium name="The Broad Institute Genomics Platform"/>
            <consortium name="The Broad Institute Genome Sequencing Center for Infectious Disease"/>
            <person name="Wu L."/>
            <person name="Ma J."/>
        </authorList>
    </citation>
    <scope>NUCLEOTIDE SEQUENCE [LARGE SCALE GENOMIC DNA]</scope>
    <source>
        <strain evidence="18">KACC 12597</strain>
    </source>
</reference>
<keyword evidence="13 15" id="KW-0472">Membrane</keyword>
<evidence type="ECO:0000259" key="16">
    <source>
        <dbReference type="Pfam" id="PF00556"/>
    </source>
</evidence>
<accession>A0ABW4YD08</accession>
<evidence type="ECO:0000256" key="10">
    <source>
        <dbReference type="ARBA" id="ARBA00022956"/>
    </source>
</evidence>
<gene>
    <name evidence="17" type="primary">pufB</name>
    <name evidence="17" type="ORF">ACFSJC_17040</name>
</gene>